<evidence type="ECO:0000256" key="1">
    <source>
        <dbReference type="ARBA" id="ARBA00023015"/>
    </source>
</evidence>
<dbReference type="SUPFAM" id="SSF51215">
    <property type="entry name" value="Regulatory protein AraC"/>
    <property type="match status" value="1"/>
</dbReference>
<keyword evidence="1" id="KW-0805">Transcription regulation</keyword>
<dbReference type="InterPro" id="IPR009057">
    <property type="entry name" value="Homeodomain-like_sf"/>
</dbReference>
<proteinExistence type="predicted"/>
<dbReference type="InterPro" id="IPR003313">
    <property type="entry name" value="AraC-bd"/>
</dbReference>
<name>A0ABW9Z359_9HYPH</name>
<evidence type="ECO:0000256" key="2">
    <source>
        <dbReference type="ARBA" id="ARBA00023125"/>
    </source>
</evidence>
<dbReference type="PANTHER" id="PTHR43280">
    <property type="entry name" value="ARAC-FAMILY TRANSCRIPTIONAL REGULATOR"/>
    <property type="match status" value="1"/>
</dbReference>
<dbReference type="InterPro" id="IPR018060">
    <property type="entry name" value="HTH_AraC"/>
</dbReference>
<sequence length="311" mass="34105">MDNSNIYPVSKGQAHVSTGGIPTYALYGEAAGSAAADWAHCETIQARSRLHNYRIEPHRHEKLFQILHLTGGAADVLVDGQSRNLTGPSVVTMPPMAVHGYAFSTDVTGSVLTLFESRLTQVMPAMDGMRDLLRTVRIIPLHDHDEAAGTLAADLAALSAEFANHRAGGSEALQARVLLIFITLHRLLSTRSEAGSGAGQRAHLHALRFRELVDKEFRSHRPIAFYASRLGLTSPHLNRICREQLGDTALGVVHQRLLLEAKRYLTFTALSAKEIALLLGFEDPAYFARFFKQKTGLPPLAFRARQQNAIA</sequence>
<dbReference type="InterPro" id="IPR037923">
    <property type="entry name" value="HTH-like"/>
</dbReference>
<dbReference type="Proteomes" id="UP000818323">
    <property type="component" value="Unassembled WGS sequence"/>
</dbReference>
<comment type="caution">
    <text evidence="5">The sequence shown here is derived from an EMBL/GenBank/DDBJ whole genome shotgun (WGS) entry which is preliminary data.</text>
</comment>
<evidence type="ECO:0000256" key="3">
    <source>
        <dbReference type="ARBA" id="ARBA00023163"/>
    </source>
</evidence>
<dbReference type="Pfam" id="PF02311">
    <property type="entry name" value="AraC_binding"/>
    <property type="match status" value="1"/>
</dbReference>
<dbReference type="SMART" id="SM00342">
    <property type="entry name" value="HTH_ARAC"/>
    <property type="match status" value="1"/>
</dbReference>
<evidence type="ECO:0000313" key="6">
    <source>
        <dbReference type="Proteomes" id="UP000818323"/>
    </source>
</evidence>
<keyword evidence="2" id="KW-0238">DNA-binding</keyword>
<accession>A0ABW9Z359</accession>
<reference evidence="5 6" key="1">
    <citation type="submission" date="2020-01" db="EMBL/GenBank/DDBJ databases">
        <title>Microvirga sp. nov., an arsenate reduction bacterium isolated from Tibet hotspring sediments.</title>
        <authorList>
            <person name="Yuan C.-G."/>
        </authorList>
    </citation>
    <scope>NUCLEOTIDE SEQUENCE [LARGE SCALE GENOMIC DNA]</scope>
    <source>
        <strain evidence="5 6">SYSU G3D203</strain>
    </source>
</reference>
<dbReference type="Gene3D" id="2.60.120.10">
    <property type="entry name" value="Jelly Rolls"/>
    <property type="match status" value="1"/>
</dbReference>
<dbReference type="InterPro" id="IPR014710">
    <property type="entry name" value="RmlC-like_jellyroll"/>
</dbReference>
<dbReference type="CDD" id="cd06999">
    <property type="entry name" value="cupin_HpaA-like_N"/>
    <property type="match status" value="1"/>
</dbReference>
<protein>
    <submittedName>
        <fullName evidence="5">Helix-turn-helix domain-containing protein</fullName>
    </submittedName>
</protein>
<organism evidence="5 6">
    <name type="scientific">Microvirga arsenatis</name>
    <dbReference type="NCBI Taxonomy" id="2692265"/>
    <lineage>
        <taxon>Bacteria</taxon>
        <taxon>Pseudomonadati</taxon>
        <taxon>Pseudomonadota</taxon>
        <taxon>Alphaproteobacteria</taxon>
        <taxon>Hyphomicrobiales</taxon>
        <taxon>Methylobacteriaceae</taxon>
        <taxon>Microvirga</taxon>
    </lineage>
</organism>
<dbReference type="PROSITE" id="PS01124">
    <property type="entry name" value="HTH_ARAC_FAMILY_2"/>
    <property type="match status" value="1"/>
</dbReference>
<dbReference type="PANTHER" id="PTHR43280:SF32">
    <property type="entry name" value="TRANSCRIPTIONAL REGULATORY PROTEIN"/>
    <property type="match status" value="1"/>
</dbReference>
<keyword evidence="6" id="KW-1185">Reference proteome</keyword>
<feature type="domain" description="HTH araC/xylS-type" evidence="4">
    <location>
        <begin position="207"/>
        <end position="305"/>
    </location>
</feature>
<dbReference type="Gene3D" id="1.10.10.60">
    <property type="entry name" value="Homeodomain-like"/>
    <property type="match status" value="1"/>
</dbReference>
<dbReference type="SUPFAM" id="SSF46689">
    <property type="entry name" value="Homeodomain-like"/>
    <property type="match status" value="1"/>
</dbReference>
<keyword evidence="3" id="KW-0804">Transcription</keyword>
<dbReference type="EMBL" id="JAAAXJ010000022">
    <property type="protein sequence ID" value="NBJ26962.1"/>
    <property type="molecule type" value="Genomic_DNA"/>
</dbReference>
<dbReference type="RefSeq" id="WP_161747606.1">
    <property type="nucleotide sequence ID" value="NZ_JAAAXJ010000022.1"/>
</dbReference>
<evidence type="ECO:0000313" key="5">
    <source>
        <dbReference type="EMBL" id="NBJ26962.1"/>
    </source>
</evidence>
<dbReference type="InterPro" id="IPR047264">
    <property type="entry name" value="Cupin_HpaA-like_N"/>
</dbReference>
<gene>
    <name evidence="5" type="ORF">GR303_21755</name>
</gene>
<dbReference type="Pfam" id="PF12833">
    <property type="entry name" value="HTH_18"/>
    <property type="match status" value="1"/>
</dbReference>
<evidence type="ECO:0000259" key="4">
    <source>
        <dbReference type="PROSITE" id="PS01124"/>
    </source>
</evidence>